<feature type="transmembrane region" description="Helical" evidence="1">
    <location>
        <begin position="189"/>
        <end position="211"/>
    </location>
</feature>
<dbReference type="InterPro" id="IPR016174">
    <property type="entry name" value="Di-haem_cyt_TM"/>
</dbReference>
<feature type="transmembrane region" description="Helical" evidence="1">
    <location>
        <begin position="274"/>
        <end position="293"/>
    </location>
</feature>
<gene>
    <name evidence="2" type="ORF">HGG74_02215</name>
</gene>
<dbReference type="EMBL" id="JAAZSQ010000001">
    <property type="protein sequence ID" value="NKX53370.1"/>
    <property type="molecule type" value="Genomic_DNA"/>
</dbReference>
<dbReference type="GO" id="GO:0022904">
    <property type="term" value="P:respiratory electron transport chain"/>
    <property type="evidence" value="ECO:0007669"/>
    <property type="project" value="InterPro"/>
</dbReference>
<feature type="transmembrane region" description="Helical" evidence="1">
    <location>
        <begin position="69"/>
        <end position="89"/>
    </location>
</feature>
<sequence>MPASAKTSAVTGSKWFKPAAAAVLTVLAMLAVVLLAMWLRTLPAVQGFLAAYPGHSRLPEAAPAGLPAWLGWQHFLNAFFLVLIIRTGWQVRTTARPKTYWTRNNKGLVRTKNPPQKISLELWFHLVLDVLWVLNGIIFAVLLLATGQWMRIVPTSWDVFPNALSAALQYASLDWPTENGWISYNSLQLLAYFATVFIAAPLAVASGLRISPSWPKRAGRLNRVFPIEAARAVHYPVMVYFVAFTVVHVVLVFATGALRNLNHMYAARDDGGWLGFWLFAASLAVTAAAWFLARPLFLRPVAALMGKVSR</sequence>
<evidence type="ECO:0000313" key="3">
    <source>
        <dbReference type="Proteomes" id="UP000544090"/>
    </source>
</evidence>
<dbReference type="Proteomes" id="UP000544090">
    <property type="component" value="Unassembled WGS sequence"/>
</dbReference>
<accession>A0A7X6HB39</accession>
<dbReference type="Gene3D" id="1.20.950.20">
    <property type="entry name" value="Transmembrane di-heme cytochromes, Chain C"/>
    <property type="match status" value="1"/>
</dbReference>
<dbReference type="AlphaFoldDB" id="A0A7X6HB39"/>
<dbReference type="SUPFAM" id="SSF81342">
    <property type="entry name" value="Transmembrane di-heme cytochromes"/>
    <property type="match status" value="1"/>
</dbReference>
<comment type="caution">
    <text evidence="2">The sequence shown here is derived from an EMBL/GenBank/DDBJ whole genome shotgun (WGS) entry which is preliminary data.</text>
</comment>
<evidence type="ECO:0000256" key="1">
    <source>
        <dbReference type="SAM" id="Phobius"/>
    </source>
</evidence>
<keyword evidence="1" id="KW-0812">Transmembrane</keyword>
<feature type="transmembrane region" description="Helical" evidence="1">
    <location>
        <begin position="232"/>
        <end position="254"/>
    </location>
</feature>
<proteinExistence type="predicted"/>
<keyword evidence="3" id="KW-1185">Reference proteome</keyword>
<reference evidence="2 3" key="1">
    <citation type="submission" date="2020-04" db="EMBL/GenBank/DDBJ databases">
        <title>Arthrobacter sp. nov.</title>
        <authorList>
            <person name="Liu S."/>
        </authorList>
    </citation>
    <scope>NUCLEOTIDE SEQUENCE [LARGE SCALE GENOMIC DNA]</scope>
    <source>
        <strain evidence="2 3">E918</strain>
    </source>
</reference>
<protein>
    <recommendedName>
        <fullName evidence="4">Cytochrome b561 bacterial/Ni-hydrogenase domain-containing protein</fullName>
    </recommendedName>
</protein>
<keyword evidence="1" id="KW-1133">Transmembrane helix</keyword>
<name>A0A7X6HB39_9MICC</name>
<evidence type="ECO:0000313" key="2">
    <source>
        <dbReference type="EMBL" id="NKX53370.1"/>
    </source>
</evidence>
<dbReference type="RefSeq" id="WP_168484683.1">
    <property type="nucleotide sequence ID" value="NZ_JAAZSQ010000001.1"/>
</dbReference>
<organism evidence="2 3">
    <name type="scientific">Arthrobacter mobilis</name>
    <dbReference type="NCBI Taxonomy" id="2724944"/>
    <lineage>
        <taxon>Bacteria</taxon>
        <taxon>Bacillati</taxon>
        <taxon>Actinomycetota</taxon>
        <taxon>Actinomycetes</taxon>
        <taxon>Micrococcales</taxon>
        <taxon>Micrococcaceae</taxon>
        <taxon>Arthrobacter</taxon>
    </lineage>
</organism>
<feature type="transmembrane region" description="Helical" evidence="1">
    <location>
        <begin position="122"/>
        <end position="145"/>
    </location>
</feature>
<feature type="transmembrane region" description="Helical" evidence="1">
    <location>
        <begin position="20"/>
        <end position="39"/>
    </location>
</feature>
<keyword evidence="1" id="KW-0472">Membrane</keyword>
<evidence type="ECO:0008006" key="4">
    <source>
        <dbReference type="Google" id="ProtNLM"/>
    </source>
</evidence>
<dbReference type="GO" id="GO:0016020">
    <property type="term" value="C:membrane"/>
    <property type="evidence" value="ECO:0007669"/>
    <property type="project" value="InterPro"/>
</dbReference>